<gene>
    <name evidence="5" type="ORF">ETSY2_42585</name>
</gene>
<comment type="caution">
    <text evidence="5">The sequence shown here is derived from an EMBL/GenBank/DDBJ whole genome shotgun (WGS) entry which is preliminary data.</text>
</comment>
<evidence type="ECO:0000259" key="3">
    <source>
        <dbReference type="Pfam" id="PF00501"/>
    </source>
</evidence>
<evidence type="ECO:0000256" key="2">
    <source>
        <dbReference type="ARBA" id="ARBA00022598"/>
    </source>
</evidence>
<proteinExistence type="inferred from homology"/>
<feature type="domain" description="AMP-binding enzyme C-terminal" evidence="4">
    <location>
        <begin position="418"/>
        <end position="493"/>
    </location>
</feature>
<evidence type="ECO:0000313" key="6">
    <source>
        <dbReference type="Proteomes" id="UP000019140"/>
    </source>
</evidence>
<comment type="similarity">
    <text evidence="1">Belongs to the ATP-dependent AMP-binding enzyme family.</text>
</comment>
<dbReference type="PANTHER" id="PTHR43201">
    <property type="entry name" value="ACYL-COA SYNTHETASE"/>
    <property type="match status" value="1"/>
</dbReference>
<dbReference type="EMBL" id="AZHX01001931">
    <property type="protein sequence ID" value="ETW98608.1"/>
    <property type="molecule type" value="Genomic_DNA"/>
</dbReference>
<dbReference type="GO" id="GO:0031956">
    <property type="term" value="F:medium-chain fatty acid-CoA ligase activity"/>
    <property type="evidence" value="ECO:0007669"/>
    <property type="project" value="TreeGrafter"/>
</dbReference>
<dbReference type="SUPFAM" id="SSF56801">
    <property type="entry name" value="Acetyl-CoA synthetase-like"/>
    <property type="match status" value="1"/>
</dbReference>
<evidence type="ECO:0000313" key="5">
    <source>
        <dbReference type="EMBL" id="ETW98608.1"/>
    </source>
</evidence>
<dbReference type="Proteomes" id="UP000019140">
    <property type="component" value="Unassembled WGS sequence"/>
</dbReference>
<dbReference type="Gene3D" id="3.40.50.12780">
    <property type="entry name" value="N-terminal domain of ligase-like"/>
    <property type="match status" value="1"/>
</dbReference>
<dbReference type="Gene3D" id="3.30.300.30">
    <property type="match status" value="1"/>
</dbReference>
<evidence type="ECO:0000256" key="1">
    <source>
        <dbReference type="ARBA" id="ARBA00006432"/>
    </source>
</evidence>
<organism evidence="5 6">
    <name type="scientific">Candidatus Entotheonella gemina</name>
    <dbReference type="NCBI Taxonomy" id="1429439"/>
    <lineage>
        <taxon>Bacteria</taxon>
        <taxon>Pseudomonadati</taxon>
        <taxon>Nitrospinota/Tectimicrobiota group</taxon>
        <taxon>Candidatus Tectimicrobiota</taxon>
        <taxon>Candidatus Entotheonellia</taxon>
        <taxon>Candidatus Entotheonellales</taxon>
        <taxon>Candidatus Entotheonellaceae</taxon>
        <taxon>Candidatus Entotheonella</taxon>
    </lineage>
</organism>
<protein>
    <recommendedName>
        <fullName evidence="7">Acetyl-CoA synthetase</fullName>
    </recommendedName>
</protein>
<name>W4LKH9_9BACT</name>
<dbReference type="PROSITE" id="PS00455">
    <property type="entry name" value="AMP_BINDING"/>
    <property type="match status" value="1"/>
</dbReference>
<feature type="domain" description="AMP-dependent synthetase/ligase" evidence="3">
    <location>
        <begin position="22"/>
        <end position="367"/>
    </location>
</feature>
<dbReference type="HOGENOM" id="CLU_000022_59_0_7"/>
<reference evidence="5 6" key="1">
    <citation type="journal article" date="2014" name="Nature">
        <title>An environmental bacterial taxon with a large and distinct metabolic repertoire.</title>
        <authorList>
            <person name="Wilson M.C."/>
            <person name="Mori T."/>
            <person name="Ruckert C."/>
            <person name="Uria A.R."/>
            <person name="Helf M.J."/>
            <person name="Takada K."/>
            <person name="Gernert C."/>
            <person name="Steffens U.A."/>
            <person name="Heycke N."/>
            <person name="Schmitt S."/>
            <person name="Rinke C."/>
            <person name="Helfrich E.J."/>
            <person name="Brachmann A.O."/>
            <person name="Gurgui C."/>
            <person name="Wakimoto T."/>
            <person name="Kracht M."/>
            <person name="Crusemann M."/>
            <person name="Hentschel U."/>
            <person name="Abe I."/>
            <person name="Matsunaga S."/>
            <person name="Kalinowski J."/>
            <person name="Takeyama H."/>
            <person name="Piel J."/>
        </authorList>
    </citation>
    <scope>NUCLEOTIDE SEQUENCE [LARGE SCALE GENOMIC DNA]</scope>
    <source>
        <strain evidence="6">TSY2</strain>
    </source>
</reference>
<evidence type="ECO:0008006" key="7">
    <source>
        <dbReference type="Google" id="ProtNLM"/>
    </source>
</evidence>
<dbReference type="AlphaFoldDB" id="W4LKH9"/>
<keyword evidence="2" id="KW-0436">Ligase</keyword>
<dbReference type="Pfam" id="PF00501">
    <property type="entry name" value="AMP-binding"/>
    <property type="match status" value="1"/>
</dbReference>
<keyword evidence="6" id="KW-1185">Reference proteome</keyword>
<sequence>MPGATPLSTLVNLGDLVKRDADPKAIALIDCHDDANPRDYTHGDIDAAANAVARGLIARGGQRGDRMAILAANRAAYLLAYLGTMRAGMVSVPVNFKLPRDTVEYVMRDAGVSMVFADAERLPLCPADLPVVNFDSTGEDGFDAFLDFGSFDVVRPASDEIAMFLYTSGSTGRPKGVPLTHAGQLWAIGARARSGRNWEQQRFMVAAPLFHMNGLASAKFALAAHASFVLMPQFRAVPFIRALARHRCTFITSVPTMMALMAQETEALALHDLSSVTRVSMGSAPLTQALIDKVQSLFPGAVLSNGYGTTETGPVGFGPHPDGILTPPLALGYPMADIRLRLVDGGNRDAGEGVLEIWTPALMPGYHRLPERTAAAMTDDGYYITGDIMRRDANGFYEFVGRADDMFVCSGENIYPGEVEKMLERHPAIHQACVVPVPDEIRGQKPVAFVVPESGATLAAQDVKEFALANAPAYQHPRHVEFVAELPLAGTNKVDRHALIQRAASLAGQG</sequence>
<dbReference type="PATRIC" id="fig|1429439.4.peg.7145"/>
<dbReference type="InterPro" id="IPR045851">
    <property type="entry name" value="AMP-bd_C_sf"/>
</dbReference>
<dbReference type="PANTHER" id="PTHR43201:SF5">
    <property type="entry name" value="MEDIUM-CHAIN ACYL-COA LIGASE ACSF2, MITOCHONDRIAL"/>
    <property type="match status" value="1"/>
</dbReference>
<accession>W4LKH9</accession>
<dbReference type="GO" id="GO:0006631">
    <property type="term" value="P:fatty acid metabolic process"/>
    <property type="evidence" value="ECO:0007669"/>
    <property type="project" value="TreeGrafter"/>
</dbReference>
<dbReference type="InterPro" id="IPR042099">
    <property type="entry name" value="ANL_N_sf"/>
</dbReference>
<evidence type="ECO:0000259" key="4">
    <source>
        <dbReference type="Pfam" id="PF13193"/>
    </source>
</evidence>
<dbReference type="InterPro" id="IPR020845">
    <property type="entry name" value="AMP-binding_CS"/>
</dbReference>
<dbReference type="InterPro" id="IPR000873">
    <property type="entry name" value="AMP-dep_synth/lig_dom"/>
</dbReference>
<dbReference type="Pfam" id="PF13193">
    <property type="entry name" value="AMP-binding_C"/>
    <property type="match status" value="1"/>
</dbReference>
<dbReference type="InterPro" id="IPR025110">
    <property type="entry name" value="AMP-bd_C"/>
</dbReference>